<dbReference type="RefSeq" id="WP_157065031.1">
    <property type="nucleotide sequence ID" value="NZ_LOEE01000076.1"/>
</dbReference>
<dbReference type="PIRSF" id="PIRSF002741">
    <property type="entry name" value="MppA"/>
    <property type="match status" value="1"/>
</dbReference>
<dbReference type="STRING" id="520762.AN619_28720"/>
<evidence type="ECO:0000313" key="7">
    <source>
        <dbReference type="Proteomes" id="UP000070456"/>
    </source>
</evidence>
<sequence length="572" mass="64712">MKRLFSAVLSFIVFAGLFTACTEPSSNQNNSGKELNKSQIEILQAANPEKLPQAAKDRKDTLIVGTTAPQGTFNPIYSGSVYDSRVCSLIFDGLINNDAEGNPIPHAAEKWDISQDGKTYTFYIKKGIKFSDGKELTAEDVAFTFTAMCDPNYDGPRTDAVMYLEGYEEYNKDKENKVKEVKGIKVIDPYTIQFTLTEAQAPAIWNFGYGILPKHYYGFEKGNIQKLKDLFLKPMGSGAYVLKNYKAGQEVVFEKNPDYWKGAPKIKTIVMKVTNANTVVQELTAGNVDIDAVGKPEMVELIKQAGFLDIYSYPANSYGYIGLNLRDEKFKDKKVRQALMYGLDRKGFINAYYKGNGQVCNAPVSPVSWAYTDEINTYEYNPDLANKLLDEAGWVKGEDGFRYKDGEKFTIHWMTYTGSKYVESLIPILKDNWGKLGIEVIPELMEFGTLAEKVYDKREFEMYNMAWSLAIDPDPSGIFAFAQDVPGGNNSVGWRNEEAENLMKRGLSEFNQEKRKEIYKQWLKIANDDLPYLFLGYNKDNVAVSCRVKGVNPSPYIDWTYDIQNVEIIDIE</sequence>
<dbReference type="InterPro" id="IPR030678">
    <property type="entry name" value="Peptide/Ni-bd"/>
</dbReference>
<dbReference type="EMBL" id="LOEE01000076">
    <property type="protein sequence ID" value="KXG73780.1"/>
    <property type="molecule type" value="Genomic_DNA"/>
</dbReference>
<evidence type="ECO:0000256" key="4">
    <source>
        <dbReference type="SAM" id="SignalP"/>
    </source>
</evidence>
<evidence type="ECO:0000259" key="5">
    <source>
        <dbReference type="Pfam" id="PF00496"/>
    </source>
</evidence>
<dbReference type="PATRIC" id="fig|520762.4.peg.3170"/>
<keyword evidence="3 4" id="KW-0732">Signal</keyword>
<gene>
    <name evidence="6" type="primary">appA_2</name>
    <name evidence="6" type="ORF">AN619_28720</name>
</gene>
<evidence type="ECO:0000256" key="1">
    <source>
        <dbReference type="ARBA" id="ARBA00004193"/>
    </source>
</evidence>
<dbReference type="Gene3D" id="3.40.190.10">
    <property type="entry name" value="Periplasmic binding protein-like II"/>
    <property type="match status" value="1"/>
</dbReference>
<dbReference type="CDD" id="cd08514">
    <property type="entry name" value="PBP2_AppA_like"/>
    <property type="match status" value="1"/>
</dbReference>
<evidence type="ECO:0000256" key="3">
    <source>
        <dbReference type="ARBA" id="ARBA00022729"/>
    </source>
</evidence>
<name>A0A140KZQ5_9FIRM</name>
<accession>A0A140KZQ5</accession>
<dbReference type="InterPro" id="IPR000914">
    <property type="entry name" value="SBP_5_dom"/>
</dbReference>
<dbReference type="GO" id="GO:0015833">
    <property type="term" value="P:peptide transport"/>
    <property type="evidence" value="ECO:0007669"/>
    <property type="project" value="TreeGrafter"/>
</dbReference>
<comment type="similarity">
    <text evidence="2">Belongs to the bacterial solute-binding protein 5 family.</text>
</comment>
<dbReference type="Pfam" id="PF00496">
    <property type="entry name" value="SBP_bac_5"/>
    <property type="match status" value="1"/>
</dbReference>
<keyword evidence="7" id="KW-1185">Reference proteome</keyword>
<proteinExistence type="inferred from homology"/>
<dbReference type="InterPro" id="IPR023765">
    <property type="entry name" value="SBP_5_CS"/>
</dbReference>
<feature type="domain" description="Solute-binding protein family 5" evidence="5">
    <location>
        <begin position="103"/>
        <end position="481"/>
    </location>
</feature>
<dbReference type="GO" id="GO:0043190">
    <property type="term" value="C:ATP-binding cassette (ABC) transporter complex"/>
    <property type="evidence" value="ECO:0007669"/>
    <property type="project" value="InterPro"/>
</dbReference>
<dbReference type="GO" id="GO:1904680">
    <property type="term" value="F:peptide transmembrane transporter activity"/>
    <property type="evidence" value="ECO:0007669"/>
    <property type="project" value="TreeGrafter"/>
</dbReference>
<feature type="signal peptide" evidence="4">
    <location>
        <begin position="1"/>
        <end position="20"/>
    </location>
</feature>
<comment type="subcellular location">
    <subcellularLocation>
        <location evidence="1">Cell membrane</location>
        <topology evidence="1">Lipid-anchor</topology>
    </subcellularLocation>
</comment>
<dbReference type="AlphaFoldDB" id="A0A140KZQ5"/>
<dbReference type="OrthoDB" id="9772924at2"/>
<dbReference type="PANTHER" id="PTHR30290">
    <property type="entry name" value="PERIPLASMIC BINDING COMPONENT OF ABC TRANSPORTER"/>
    <property type="match status" value="1"/>
</dbReference>
<dbReference type="Gene3D" id="3.10.105.10">
    <property type="entry name" value="Dipeptide-binding Protein, Domain 3"/>
    <property type="match status" value="1"/>
</dbReference>
<organism evidence="6 7">
    <name type="scientific">Thermotalea metallivorans</name>
    <dbReference type="NCBI Taxonomy" id="520762"/>
    <lineage>
        <taxon>Bacteria</taxon>
        <taxon>Bacillati</taxon>
        <taxon>Bacillota</taxon>
        <taxon>Clostridia</taxon>
        <taxon>Peptostreptococcales</taxon>
        <taxon>Thermotaleaceae</taxon>
        <taxon>Thermotalea</taxon>
    </lineage>
</organism>
<dbReference type="Proteomes" id="UP000070456">
    <property type="component" value="Unassembled WGS sequence"/>
</dbReference>
<dbReference type="PROSITE" id="PS01040">
    <property type="entry name" value="SBP_BACTERIAL_5"/>
    <property type="match status" value="1"/>
</dbReference>
<evidence type="ECO:0000313" key="6">
    <source>
        <dbReference type="EMBL" id="KXG73780.1"/>
    </source>
</evidence>
<dbReference type="PROSITE" id="PS51257">
    <property type="entry name" value="PROKAR_LIPOPROTEIN"/>
    <property type="match status" value="1"/>
</dbReference>
<reference evidence="6 7" key="1">
    <citation type="submission" date="2015-12" db="EMBL/GenBank/DDBJ databases">
        <title>Draft genome sequence of the thermoanaerobe Thermotalea metallivorans, an isolate from the runoff channel of the Great Artesian Basin, Australia.</title>
        <authorList>
            <person name="Patel B.K."/>
        </authorList>
    </citation>
    <scope>NUCLEOTIDE SEQUENCE [LARGE SCALE GENOMIC DNA]</scope>
    <source>
        <strain evidence="6 7">B2-1</strain>
    </source>
</reference>
<feature type="chain" id="PRO_5038639177" evidence="4">
    <location>
        <begin position="21"/>
        <end position="572"/>
    </location>
</feature>
<protein>
    <submittedName>
        <fullName evidence="6">Oligopeptide-binding protein AppA</fullName>
    </submittedName>
</protein>
<dbReference type="InterPro" id="IPR039424">
    <property type="entry name" value="SBP_5"/>
</dbReference>
<dbReference type="SUPFAM" id="SSF53850">
    <property type="entry name" value="Periplasmic binding protein-like II"/>
    <property type="match status" value="1"/>
</dbReference>
<dbReference type="PANTHER" id="PTHR30290:SF81">
    <property type="entry name" value="OLIGOPEPTIDE-BINDING PROTEIN OPPA"/>
    <property type="match status" value="1"/>
</dbReference>
<dbReference type="GO" id="GO:0042597">
    <property type="term" value="C:periplasmic space"/>
    <property type="evidence" value="ECO:0007669"/>
    <property type="project" value="UniProtKB-ARBA"/>
</dbReference>
<evidence type="ECO:0000256" key="2">
    <source>
        <dbReference type="ARBA" id="ARBA00005695"/>
    </source>
</evidence>
<comment type="caution">
    <text evidence="6">The sequence shown here is derived from an EMBL/GenBank/DDBJ whole genome shotgun (WGS) entry which is preliminary data.</text>
</comment>
<dbReference type="Gene3D" id="3.90.76.10">
    <property type="entry name" value="Dipeptide-binding Protein, Domain 1"/>
    <property type="match status" value="1"/>
</dbReference>